<evidence type="ECO:0000256" key="9">
    <source>
        <dbReference type="ARBA" id="ARBA00022989"/>
    </source>
</evidence>
<evidence type="ECO:0000256" key="10">
    <source>
        <dbReference type="ARBA" id="ARBA00023004"/>
    </source>
</evidence>
<feature type="transmembrane region" description="Helical" evidence="13">
    <location>
        <begin position="102"/>
        <end position="124"/>
    </location>
</feature>
<evidence type="ECO:0000313" key="15">
    <source>
        <dbReference type="Proteomes" id="UP000621898"/>
    </source>
</evidence>
<dbReference type="Proteomes" id="UP000621898">
    <property type="component" value="Unassembled WGS sequence"/>
</dbReference>
<comment type="similarity">
    <text evidence="4">Belongs to the cytochrome b560 family.</text>
</comment>
<dbReference type="SUPFAM" id="SSF81343">
    <property type="entry name" value="Fumarate reductase respiratory complex transmembrane subunits"/>
    <property type="match status" value="1"/>
</dbReference>
<gene>
    <name evidence="14" type="primary">sdhC</name>
    <name evidence="14" type="ORF">GCM10008098_08360</name>
</gene>
<dbReference type="InterPro" id="IPR014314">
    <property type="entry name" value="Succ_DH_cytb556"/>
</dbReference>
<keyword evidence="15" id="KW-1185">Reference proteome</keyword>
<accession>A0ABQ2ZNK0</accession>
<reference evidence="15" key="1">
    <citation type="journal article" date="2019" name="Int. J. Syst. Evol. Microbiol.">
        <title>The Global Catalogue of Microorganisms (GCM) 10K type strain sequencing project: providing services to taxonomists for standard genome sequencing and annotation.</title>
        <authorList>
            <consortium name="The Broad Institute Genomics Platform"/>
            <consortium name="The Broad Institute Genome Sequencing Center for Infectious Disease"/>
            <person name="Wu L."/>
            <person name="Ma J."/>
        </authorList>
    </citation>
    <scope>NUCLEOTIDE SEQUENCE [LARGE SCALE GENOMIC DNA]</scope>
    <source>
        <strain evidence="15">KCTC 22232</strain>
    </source>
</reference>
<evidence type="ECO:0000256" key="13">
    <source>
        <dbReference type="SAM" id="Phobius"/>
    </source>
</evidence>
<evidence type="ECO:0000256" key="7">
    <source>
        <dbReference type="ARBA" id="ARBA00022692"/>
    </source>
</evidence>
<keyword evidence="9 13" id="KW-1133">Transmembrane helix</keyword>
<evidence type="ECO:0000256" key="8">
    <source>
        <dbReference type="ARBA" id="ARBA00022723"/>
    </source>
</evidence>
<dbReference type="InterPro" id="IPR018495">
    <property type="entry name" value="Succ_DH_cyt_bsu_CS"/>
</dbReference>
<feature type="transmembrane region" description="Helical" evidence="13">
    <location>
        <begin position="61"/>
        <end position="82"/>
    </location>
</feature>
<dbReference type="CDD" id="cd03499">
    <property type="entry name" value="SQR_TypeC_SdhC"/>
    <property type="match status" value="1"/>
</dbReference>
<comment type="subunit">
    <text evidence="12">Part of an enzyme complex containing four subunits: a flavoprotein, an iron-sulfur protein, plus two membrane-anchoring proteins, SdhC and SdhD. The complex can form homotrimers.</text>
</comment>
<evidence type="ECO:0000256" key="3">
    <source>
        <dbReference type="ARBA" id="ARBA00004141"/>
    </source>
</evidence>
<dbReference type="PIRSF" id="PIRSF000178">
    <property type="entry name" value="SDH_cyt_b560"/>
    <property type="match status" value="1"/>
</dbReference>
<comment type="function">
    <text evidence="2">Membrane-anchoring subunit of succinate dehydrogenase (SDH).</text>
</comment>
<evidence type="ECO:0000256" key="5">
    <source>
        <dbReference type="ARBA" id="ARBA00020076"/>
    </source>
</evidence>
<dbReference type="InterPro" id="IPR034804">
    <property type="entry name" value="SQR/QFR_C/D"/>
</dbReference>
<evidence type="ECO:0000256" key="6">
    <source>
        <dbReference type="ARBA" id="ARBA00022617"/>
    </source>
</evidence>
<dbReference type="PANTHER" id="PTHR10978:SF5">
    <property type="entry name" value="SUCCINATE DEHYDROGENASE CYTOCHROME B560 SUBUNIT, MITOCHONDRIAL"/>
    <property type="match status" value="1"/>
</dbReference>
<comment type="subcellular location">
    <subcellularLocation>
        <location evidence="3">Membrane</location>
        <topology evidence="3">Multi-pass membrane protein</topology>
    </subcellularLocation>
</comment>
<evidence type="ECO:0000256" key="2">
    <source>
        <dbReference type="ARBA" id="ARBA00004050"/>
    </source>
</evidence>
<evidence type="ECO:0000256" key="4">
    <source>
        <dbReference type="ARBA" id="ARBA00007244"/>
    </source>
</evidence>
<keyword evidence="6" id="KW-0349">Heme</keyword>
<keyword evidence="8" id="KW-0479">Metal-binding</keyword>
<evidence type="ECO:0000256" key="12">
    <source>
        <dbReference type="ARBA" id="ARBA00025912"/>
    </source>
</evidence>
<proteinExistence type="inferred from homology"/>
<organism evidence="14 15">
    <name type="scientific">Rhodanobacter panaciterrae</name>
    <dbReference type="NCBI Taxonomy" id="490572"/>
    <lineage>
        <taxon>Bacteria</taxon>
        <taxon>Pseudomonadati</taxon>
        <taxon>Pseudomonadota</taxon>
        <taxon>Gammaproteobacteria</taxon>
        <taxon>Lysobacterales</taxon>
        <taxon>Rhodanobacteraceae</taxon>
        <taxon>Rhodanobacter</taxon>
    </lineage>
</organism>
<name>A0ABQ2ZNK0_9GAMM</name>
<evidence type="ECO:0000313" key="14">
    <source>
        <dbReference type="EMBL" id="GGY18641.1"/>
    </source>
</evidence>
<evidence type="ECO:0000256" key="1">
    <source>
        <dbReference type="ARBA" id="ARBA00001971"/>
    </source>
</evidence>
<protein>
    <recommendedName>
        <fullName evidence="5">Succinate dehydrogenase cytochrome b556 subunit</fullName>
    </recommendedName>
</protein>
<dbReference type="EMBL" id="BMXT01000001">
    <property type="protein sequence ID" value="GGY18641.1"/>
    <property type="molecule type" value="Genomic_DNA"/>
</dbReference>
<sequence>MANTQRPLSPHLQIYKRQVQMMTSIVHRATGIALAVGSVLVVGGLLHLAAGEDSFNHFKSIIGSPVGMILLVGWSWALFYHLCNGIRHLIQDAGLGYEIPQFIRSSWLSVAGSIVLTVLVWAYVMTAGGAA</sequence>
<comment type="caution">
    <text evidence="14">The sequence shown here is derived from an EMBL/GenBank/DDBJ whole genome shotgun (WGS) entry which is preliminary data.</text>
</comment>
<dbReference type="Pfam" id="PF01127">
    <property type="entry name" value="Sdh_cyt"/>
    <property type="match status" value="1"/>
</dbReference>
<dbReference type="Gene3D" id="1.20.1300.10">
    <property type="entry name" value="Fumarate reductase/succinate dehydrogenase, transmembrane subunit"/>
    <property type="match status" value="1"/>
</dbReference>
<dbReference type="InterPro" id="IPR000701">
    <property type="entry name" value="SuccDH_FuR_B_TM-su"/>
</dbReference>
<dbReference type="PROSITE" id="PS01000">
    <property type="entry name" value="SDH_CYT_1"/>
    <property type="match status" value="1"/>
</dbReference>
<keyword evidence="7 13" id="KW-0812">Transmembrane</keyword>
<comment type="cofactor">
    <cofactor evidence="1">
        <name>heme</name>
        <dbReference type="ChEBI" id="CHEBI:30413"/>
    </cofactor>
</comment>
<feature type="transmembrane region" description="Helical" evidence="13">
    <location>
        <begin position="25"/>
        <end position="49"/>
    </location>
</feature>
<dbReference type="RefSeq" id="WP_189439886.1">
    <property type="nucleotide sequence ID" value="NZ_BMXT01000001.1"/>
</dbReference>
<keyword evidence="11 13" id="KW-0472">Membrane</keyword>
<keyword evidence="10" id="KW-0408">Iron</keyword>
<evidence type="ECO:0000256" key="11">
    <source>
        <dbReference type="ARBA" id="ARBA00023136"/>
    </source>
</evidence>
<dbReference type="NCBIfam" id="TIGR02970">
    <property type="entry name" value="succ_dehyd_cytB"/>
    <property type="match status" value="1"/>
</dbReference>
<dbReference type="PANTHER" id="PTHR10978">
    <property type="entry name" value="SUCCINATE DEHYDROGENASE CYTOCHROME B560 SUBUNIT"/>
    <property type="match status" value="1"/>
</dbReference>